<dbReference type="AlphaFoldDB" id="A0A812N9Z3"/>
<gene>
    <name evidence="2" type="ORF">SNEC2469_LOCUS6875</name>
</gene>
<protein>
    <submittedName>
        <fullName evidence="2">Uncharacterized protein</fullName>
    </submittedName>
</protein>
<dbReference type="EMBL" id="CAJNJA010011866">
    <property type="protein sequence ID" value="CAE7282037.1"/>
    <property type="molecule type" value="Genomic_DNA"/>
</dbReference>
<name>A0A812N9Z3_9DINO</name>
<feature type="non-terminal residue" evidence="2">
    <location>
        <position position="781"/>
    </location>
</feature>
<sequence length="781" mass="87319">VNLQFKTPPHVELGSLAALTELELGVDQRLYDFVERLTRQEATECRVFIGFRISELANASATPMLSAALADGMKDGVFDASHQKNGNLGAMLRDFPGLLEYATNDLFPEVPHAGMEPTAWHTVLMGPWSALNEHITLKEGRALVLSVRRMARNYKCRSKLHLVVDNMALAFAVTKARATNFAMLRITQQLSALSLLGHFQLRVRWVPSEWNVADSPSRGCIFPGAESKMVASLPATGVCSKFDGHTESDSKSSKNSRTVPQKHAKPHKVAKHAQQNGLSFLETESISAAVGEQYLKYYQGARSHKAHSEKCRPADKTLVAVEFDWEAFTLKKDYVAPVRGAGRQYACHALVVRDIEDAHPDKVGVYDNTILLNSKKRLRIGELVQELARQRKKKNDPLFNFTPQEFRKQLAEVKGQPFRLIPRCVITQSSGKQGVIDNADHGSQSELSSDTNKLVLCSALRPAQHVSAAMRHLSPEEANLLLETDRWEGGGENWPDAYRHCPMAEDQSRCCVVVWWHRDWGKPAYQISSGLLFGLPLAVTSFNRLSRFTESVGLLGAVLPARWSPCTSTTFEFRLRFRSASLLRGQSYDGFPFAEEKRQAMATFGTFLGLDWDFRPLQQRASKLYGMLNFLEQGAYGRIGTGGLQSLKERQHETSPELTLAVWAAFQTARVRAALRLKPRREVEALPQREALVAEITEHTYKAFLPGHTVIAQFEQSMVLFALSSRAATFRARRGRGVWFIHKVAALMALIRGRSDSPDLERLANLIHVALFSLETWIGGE</sequence>
<proteinExistence type="predicted"/>
<evidence type="ECO:0000313" key="2">
    <source>
        <dbReference type="EMBL" id="CAE7282037.1"/>
    </source>
</evidence>
<keyword evidence="3" id="KW-1185">Reference proteome</keyword>
<dbReference type="Proteomes" id="UP000601435">
    <property type="component" value="Unassembled WGS sequence"/>
</dbReference>
<feature type="region of interest" description="Disordered" evidence="1">
    <location>
        <begin position="243"/>
        <end position="273"/>
    </location>
</feature>
<reference evidence="2" key="1">
    <citation type="submission" date="2021-02" db="EMBL/GenBank/DDBJ databases">
        <authorList>
            <person name="Dougan E. K."/>
            <person name="Rhodes N."/>
            <person name="Thang M."/>
            <person name="Chan C."/>
        </authorList>
    </citation>
    <scope>NUCLEOTIDE SEQUENCE</scope>
</reference>
<feature type="compositionally biased region" description="Basic and acidic residues" evidence="1">
    <location>
        <begin position="243"/>
        <end position="252"/>
    </location>
</feature>
<accession>A0A812N9Z3</accession>
<organism evidence="2 3">
    <name type="scientific">Symbiodinium necroappetens</name>
    <dbReference type="NCBI Taxonomy" id="1628268"/>
    <lineage>
        <taxon>Eukaryota</taxon>
        <taxon>Sar</taxon>
        <taxon>Alveolata</taxon>
        <taxon>Dinophyceae</taxon>
        <taxon>Suessiales</taxon>
        <taxon>Symbiodiniaceae</taxon>
        <taxon>Symbiodinium</taxon>
    </lineage>
</organism>
<evidence type="ECO:0000313" key="3">
    <source>
        <dbReference type="Proteomes" id="UP000601435"/>
    </source>
</evidence>
<feature type="compositionally biased region" description="Basic residues" evidence="1">
    <location>
        <begin position="260"/>
        <end position="271"/>
    </location>
</feature>
<comment type="caution">
    <text evidence="2">The sequence shown here is derived from an EMBL/GenBank/DDBJ whole genome shotgun (WGS) entry which is preliminary data.</text>
</comment>
<evidence type="ECO:0000256" key="1">
    <source>
        <dbReference type="SAM" id="MobiDB-lite"/>
    </source>
</evidence>